<feature type="non-terminal residue" evidence="1">
    <location>
        <position position="229"/>
    </location>
</feature>
<evidence type="ECO:0000313" key="2">
    <source>
        <dbReference type="Proteomes" id="UP001150581"/>
    </source>
</evidence>
<protein>
    <submittedName>
        <fullName evidence="1">Uncharacterized protein</fullName>
    </submittedName>
</protein>
<proteinExistence type="predicted"/>
<comment type="caution">
    <text evidence="1">The sequence shown here is derived from an EMBL/GenBank/DDBJ whole genome shotgun (WGS) entry which is preliminary data.</text>
</comment>
<evidence type="ECO:0000313" key="1">
    <source>
        <dbReference type="EMBL" id="KAJ1879470.1"/>
    </source>
</evidence>
<keyword evidence="2" id="KW-1185">Reference proteome</keyword>
<reference evidence="1" key="1">
    <citation type="submission" date="2022-07" db="EMBL/GenBank/DDBJ databases">
        <title>Phylogenomic reconstructions and comparative analyses of Kickxellomycotina fungi.</title>
        <authorList>
            <person name="Reynolds N.K."/>
            <person name="Stajich J.E."/>
            <person name="Barry K."/>
            <person name="Grigoriev I.V."/>
            <person name="Crous P."/>
            <person name="Smith M.E."/>
        </authorList>
    </citation>
    <scope>NUCLEOTIDE SEQUENCE</scope>
    <source>
        <strain evidence="1">Benny 63K</strain>
    </source>
</reference>
<dbReference type="Proteomes" id="UP001150581">
    <property type="component" value="Unassembled WGS sequence"/>
</dbReference>
<accession>A0ACC1I140</accession>
<organism evidence="1 2">
    <name type="scientific">Kickxella alabastrina</name>
    <dbReference type="NCBI Taxonomy" id="61397"/>
    <lineage>
        <taxon>Eukaryota</taxon>
        <taxon>Fungi</taxon>
        <taxon>Fungi incertae sedis</taxon>
        <taxon>Zoopagomycota</taxon>
        <taxon>Kickxellomycotina</taxon>
        <taxon>Kickxellomycetes</taxon>
        <taxon>Kickxellales</taxon>
        <taxon>Kickxellaceae</taxon>
        <taxon>Kickxella</taxon>
    </lineage>
</organism>
<gene>
    <name evidence="1" type="ORF">LPJ66_011679</name>
</gene>
<name>A0ACC1I140_9FUNG</name>
<sequence length="229" mass="23865">MREMRPALGITVAKGEFPSTGFSRARKVSKNHGVAETKTVPASSAAATIAATTIAADDVALPEADKEAEAGKEADVVIKTETETISEEWKAESAPPVTATTTTTTTTTDIASDAPATAQPALEEKAALPSLDRLLSEESVGRRMWQHLQVSDDMADVRDMIADSPTGVVVLPQSAVSKSTSLDLGTLLNDNVLFTDQTFPTTVAAGANNTAQIKFTTVSGICGTVDRGS</sequence>
<dbReference type="EMBL" id="JANBPG010003722">
    <property type="protein sequence ID" value="KAJ1879470.1"/>
    <property type="molecule type" value="Genomic_DNA"/>
</dbReference>